<dbReference type="CDD" id="cd05927">
    <property type="entry name" value="LC-FACS_euk"/>
    <property type="match status" value="1"/>
</dbReference>
<evidence type="ECO:0000256" key="10">
    <source>
        <dbReference type="ARBA" id="ARBA00024548"/>
    </source>
</evidence>
<comment type="function">
    <text evidence="13">Catalyzes the conversion of long-chain fatty acids to their active form acyl-CoAs for both synthesis of cellular lipids, and degradation via beta-oxidation.</text>
</comment>
<feature type="domain" description="AMP-dependent synthetase/ligase" evidence="14">
    <location>
        <begin position="191"/>
        <end position="593"/>
    </location>
</feature>
<keyword evidence="4 13" id="KW-0276">Fatty acid metabolism</keyword>
<dbReference type="EC" id="6.2.1.3" evidence="13"/>
<dbReference type="InterPro" id="IPR020845">
    <property type="entry name" value="AMP-binding_CS"/>
</dbReference>
<comment type="caution">
    <text evidence="15">The sequence shown here is derived from an EMBL/GenBank/DDBJ whole genome shotgun (WGS) entry which is preliminary data.</text>
</comment>
<gene>
    <name evidence="15" type="ORF">V1264_012085</name>
</gene>
<evidence type="ECO:0000256" key="1">
    <source>
        <dbReference type="ARBA" id="ARBA00006432"/>
    </source>
</evidence>
<evidence type="ECO:0000256" key="2">
    <source>
        <dbReference type="ARBA" id="ARBA00022598"/>
    </source>
</evidence>
<evidence type="ECO:0000256" key="6">
    <source>
        <dbReference type="ARBA" id="ARBA00024469"/>
    </source>
</evidence>
<dbReference type="GO" id="GO:0005524">
    <property type="term" value="F:ATP binding"/>
    <property type="evidence" value="ECO:0007669"/>
    <property type="project" value="UniProtKB-KW"/>
</dbReference>
<accession>A0AAN9BWD1</accession>
<keyword evidence="2 13" id="KW-0436">Ligase</keyword>
<evidence type="ECO:0000256" key="12">
    <source>
        <dbReference type="ARBA" id="ARBA00049139"/>
    </source>
</evidence>
<comment type="catalytic activity">
    <reaction evidence="11">
        <text>(E)-hexadec-2-enoate + ATP + CoA = (2E)-hexadecenoyl-CoA + AMP + diphosphate</text>
        <dbReference type="Rhea" id="RHEA:36139"/>
        <dbReference type="ChEBI" id="CHEBI:30616"/>
        <dbReference type="ChEBI" id="CHEBI:33019"/>
        <dbReference type="ChEBI" id="CHEBI:57287"/>
        <dbReference type="ChEBI" id="CHEBI:61526"/>
        <dbReference type="ChEBI" id="CHEBI:72745"/>
        <dbReference type="ChEBI" id="CHEBI:456215"/>
    </reaction>
    <physiologicalReaction direction="left-to-right" evidence="11">
        <dbReference type="Rhea" id="RHEA:36140"/>
    </physiologicalReaction>
</comment>
<evidence type="ECO:0000256" key="13">
    <source>
        <dbReference type="RuleBase" id="RU369030"/>
    </source>
</evidence>
<keyword evidence="16" id="KW-1185">Reference proteome</keyword>
<evidence type="ECO:0000256" key="8">
    <source>
        <dbReference type="ARBA" id="ARBA00024495"/>
    </source>
</evidence>
<dbReference type="Pfam" id="PF00501">
    <property type="entry name" value="AMP-binding"/>
    <property type="match status" value="1"/>
</dbReference>
<comment type="catalytic activity">
    <reaction evidence="8">
        <text>12-hydroxy-(5Z,8Z,10E,14Z)-eicosatetraenoate + ATP + CoA = 12-hydroxy-(5Z,8Z,10E,14Z)-eicosatetraenoyl-CoA + AMP + diphosphate</text>
        <dbReference type="Rhea" id="RHEA:52112"/>
        <dbReference type="ChEBI" id="CHEBI:30616"/>
        <dbReference type="ChEBI" id="CHEBI:33019"/>
        <dbReference type="ChEBI" id="CHEBI:57287"/>
        <dbReference type="ChEBI" id="CHEBI:90718"/>
        <dbReference type="ChEBI" id="CHEBI:136408"/>
        <dbReference type="ChEBI" id="CHEBI:456215"/>
    </reaction>
    <physiologicalReaction direction="left-to-right" evidence="8">
        <dbReference type="Rhea" id="RHEA:52113"/>
    </physiologicalReaction>
</comment>
<evidence type="ECO:0000256" key="9">
    <source>
        <dbReference type="ARBA" id="ARBA00024532"/>
    </source>
</evidence>
<comment type="catalytic activity">
    <reaction evidence="9">
        <text>15-hydroxy-(5Z,8Z,11Z,13E)-eicosatetraenoate + ATP + CoA = 15-hydroxy-(5Z,8Z,11Z,13E)-eicosatetraenoyl-CoA + AMP + diphosphate</text>
        <dbReference type="Rhea" id="RHEA:52116"/>
        <dbReference type="ChEBI" id="CHEBI:30616"/>
        <dbReference type="ChEBI" id="CHEBI:33019"/>
        <dbReference type="ChEBI" id="CHEBI:57287"/>
        <dbReference type="ChEBI" id="CHEBI:78832"/>
        <dbReference type="ChEBI" id="CHEBI:136409"/>
        <dbReference type="ChEBI" id="CHEBI:456215"/>
    </reaction>
    <physiologicalReaction direction="left-to-right" evidence="9">
        <dbReference type="Rhea" id="RHEA:52117"/>
    </physiologicalReaction>
</comment>
<proteinExistence type="inferred from homology"/>
<dbReference type="InterPro" id="IPR000873">
    <property type="entry name" value="AMP-dep_synth/lig_dom"/>
</dbReference>
<dbReference type="InterPro" id="IPR045311">
    <property type="entry name" value="LC-FACS_euk"/>
</dbReference>
<dbReference type="PANTHER" id="PTHR43272">
    <property type="entry name" value="LONG-CHAIN-FATTY-ACID--COA LIGASE"/>
    <property type="match status" value="1"/>
</dbReference>
<sequence length="773" mass="85921">MDFILLDFPPKNFPGLAPVATEQLDNTETPHDEHKRVEDQQEFGTFRAWRLWLQNNTETPHGEHKRVEDQQEFGKPQLPLPAMSEDWMLRVMEALNTPSGYLGVATAAVVGVASAAYLLTRPTPLDLGADYDNQSVILKDGVYADPWTVKHGKLLEYYYDDATTLYQSFLRGKGITGDGRFLGARTGSKRAYEWTSYNEVHDRMKAFGSGLFQLGVEPGQKTHVGIFAQNRPEWVIADQTCQMYSMVTVALYDTLGAEAVVFVVNLCDITTVVCDTAARAKLLTDNKAQMTSLRTVVMIEAVTEELKQAASTAGVKILHFTEVENIGKSHLREALPPKPSDISTICFTSGTTGDPKGALLTHGNIVADLAAVVNRLSELYGVQATDSHLSYLPLAHMYERLNIVNMMTHGACVGFYSRDIQLLFDDLQTLKPNCFPTVPRLLNKIRDKVLSGAATSKVKSFLLQCALSSKLKEVKRSIIRKNSFWDKLVFHKIQALIGGNVTYMSTGSAPLSGDVFDFARCAFGCLVFEGYGQTEATAAVTVHNPGDPTPGHVGSPLACNYVKLIDVPEMEYFAKDGIGEICVKGTNVMVGYYRNPEKTLEAFTDDGWLRTGDVGFFRKNGTLQIVDRCKHIFKLQQGEYIAPEKIEVIYTRSKYVQQCFVDGDSLKAHCVAVVVPDPDFVLPWAANNGKEKDIKLLCQDEDLKNTILEDMLATGKKAELKGFEQVLDIALEPEPFSLEDGLLTPTFKNKRPQLRRHFAHRVAAIYAKNKDRQ</sequence>
<comment type="catalytic activity">
    <reaction evidence="7">
        <text>a long-chain fatty acid + ATP + CoA = a long-chain fatty acyl-CoA + AMP + diphosphate</text>
        <dbReference type="Rhea" id="RHEA:15421"/>
        <dbReference type="ChEBI" id="CHEBI:30616"/>
        <dbReference type="ChEBI" id="CHEBI:33019"/>
        <dbReference type="ChEBI" id="CHEBI:57287"/>
        <dbReference type="ChEBI" id="CHEBI:57560"/>
        <dbReference type="ChEBI" id="CHEBI:83139"/>
        <dbReference type="ChEBI" id="CHEBI:456215"/>
        <dbReference type="EC" id="6.2.1.3"/>
    </reaction>
    <physiologicalReaction direction="left-to-right" evidence="7">
        <dbReference type="Rhea" id="RHEA:15422"/>
    </physiologicalReaction>
</comment>
<keyword evidence="3 13" id="KW-0547">Nucleotide-binding</keyword>
<comment type="similarity">
    <text evidence="1 13">Belongs to the ATP-dependent AMP-binding enzyme family.</text>
</comment>
<keyword evidence="13" id="KW-0443">Lipid metabolism</keyword>
<dbReference type="GO" id="GO:0047676">
    <property type="term" value="F:arachidonate-CoA ligase activity"/>
    <property type="evidence" value="ECO:0007669"/>
    <property type="project" value="UniProtKB-EC"/>
</dbReference>
<reference evidence="15 16" key="1">
    <citation type="submission" date="2024-02" db="EMBL/GenBank/DDBJ databases">
        <title>Chromosome-scale genome assembly of the rough periwinkle Littorina saxatilis.</title>
        <authorList>
            <person name="De Jode A."/>
            <person name="Faria R."/>
            <person name="Formenti G."/>
            <person name="Sims Y."/>
            <person name="Smith T.P."/>
            <person name="Tracey A."/>
            <person name="Wood J.M.D."/>
            <person name="Zagrodzka Z.B."/>
            <person name="Johannesson K."/>
            <person name="Butlin R.K."/>
            <person name="Leder E.H."/>
        </authorList>
    </citation>
    <scope>NUCLEOTIDE SEQUENCE [LARGE SCALE GENOMIC DNA]</scope>
    <source>
        <strain evidence="15">Snail1</strain>
        <tissue evidence="15">Muscle</tissue>
    </source>
</reference>
<comment type="catalytic activity">
    <reaction evidence="10">
        <text>(5Z,8Z,11Z,14Z)-eicosatetraenoate + ATP + CoA = (5Z,8Z,11Z,14Z)-eicosatetraenoyl-CoA + AMP + diphosphate</text>
        <dbReference type="Rhea" id="RHEA:19713"/>
        <dbReference type="ChEBI" id="CHEBI:30616"/>
        <dbReference type="ChEBI" id="CHEBI:32395"/>
        <dbReference type="ChEBI" id="CHEBI:33019"/>
        <dbReference type="ChEBI" id="CHEBI:57287"/>
        <dbReference type="ChEBI" id="CHEBI:57368"/>
        <dbReference type="ChEBI" id="CHEBI:456215"/>
        <dbReference type="EC" id="6.2.1.15"/>
    </reaction>
    <physiologicalReaction direction="left-to-right" evidence="10">
        <dbReference type="Rhea" id="RHEA:19714"/>
    </physiologicalReaction>
</comment>
<keyword evidence="5 13" id="KW-0067">ATP-binding</keyword>
<dbReference type="GO" id="GO:0005783">
    <property type="term" value="C:endoplasmic reticulum"/>
    <property type="evidence" value="ECO:0007669"/>
    <property type="project" value="TreeGrafter"/>
</dbReference>
<dbReference type="SUPFAM" id="SSF56801">
    <property type="entry name" value="Acetyl-CoA synthetase-like"/>
    <property type="match status" value="1"/>
</dbReference>
<dbReference type="InterPro" id="IPR042099">
    <property type="entry name" value="ANL_N_sf"/>
</dbReference>
<dbReference type="EMBL" id="JBAMIC010000002">
    <property type="protein sequence ID" value="KAK7112664.1"/>
    <property type="molecule type" value="Genomic_DNA"/>
</dbReference>
<protein>
    <recommendedName>
        <fullName evidence="13">Long-chain-fatty-acid--CoA ligase</fullName>
        <ecNumber evidence="13">6.2.1.3</ecNumber>
    </recommendedName>
</protein>
<evidence type="ECO:0000256" key="5">
    <source>
        <dbReference type="ARBA" id="ARBA00022840"/>
    </source>
</evidence>
<name>A0AAN9BWD1_9CAEN</name>
<comment type="catalytic activity">
    <reaction evidence="6">
        <text>5-hydroxy-(6E,8Z,11Z,14Z)-eicosatetraenoate + ATP + CoA = 5-hydroxy-(6E,8Z,11Z,14Z)-eicosatetraenoyl-CoA + AMP + diphosphate</text>
        <dbReference type="Rhea" id="RHEA:52108"/>
        <dbReference type="ChEBI" id="CHEBI:30616"/>
        <dbReference type="ChEBI" id="CHEBI:33019"/>
        <dbReference type="ChEBI" id="CHEBI:57287"/>
        <dbReference type="ChEBI" id="CHEBI:65341"/>
        <dbReference type="ChEBI" id="CHEBI:136407"/>
        <dbReference type="ChEBI" id="CHEBI:456215"/>
    </reaction>
    <physiologicalReaction direction="left-to-right" evidence="6">
        <dbReference type="Rhea" id="RHEA:52109"/>
    </physiologicalReaction>
</comment>
<evidence type="ECO:0000256" key="3">
    <source>
        <dbReference type="ARBA" id="ARBA00022741"/>
    </source>
</evidence>
<organism evidence="15 16">
    <name type="scientific">Littorina saxatilis</name>
    <dbReference type="NCBI Taxonomy" id="31220"/>
    <lineage>
        <taxon>Eukaryota</taxon>
        <taxon>Metazoa</taxon>
        <taxon>Spiralia</taxon>
        <taxon>Lophotrochozoa</taxon>
        <taxon>Mollusca</taxon>
        <taxon>Gastropoda</taxon>
        <taxon>Caenogastropoda</taxon>
        <taxon>Littorinimorpha</taxon>
        <taxon>Littorinoidea</taxon>
        <taxon>Littorinidae</taxon>
        <taxon>Littorina</taxon>
    </lineage>
</organism>
<evidence type="ECO:0000256" key="7">
    <source>
        <dbReference type="ARBA" id="ARBA00024484"/>
    </source>
</evidence>
<evidence type="ECO:0000313" key="16">
    <source>
        <dbReference type="Proteomes" id="UP001374579"/>
    </source>
</evidence>
<evidence type="ECO:0000313" key="15">
    <source>
        <dbReference type="EMBL" id="KAK7112664.1"/>
    </source>
</evidence>
<dbReference type="PANTHER" id="PTHR43272:SF107">
    <property type="entry name" value="LONG-CHAIN-FATTY-ACID--COA LIGASE 5"/>
    <property type="match status" value="1"/>
</dbReference>
<evidence type="ECO:0000256" key="4">
    <source>
        <dbReference type="ARBA" id="ARBA00022832"/>
    </source>
</evidence>
<evidence type="ECO:0000256" key="11">
    <source>
        <dbReference type="ARBA" id="ARBA00024565"/>
    </source>
</evidence>
<dbReference type="Proteomes" id="UP001374579">
    <property type="component" value="Unassembled WGS sequence"/>
</dbReference>
<dbReference type="AlphaFoldDB" id="A0AAN9BWD1"/>
<evidence type="ECO:0000259" key="14">
    <source>
        <dbReference type="Pfam" id="PF00501"/>
    </source>
</evidence>
<dbReference type="GO" id="GO:0016020">
    <property type="term" value="C:membrane"/>
    <property type="evidence" value="ECO:0007669"/>
    <property type="project" value="TreeGrafter"/>
</dbReference>
<comment type="catalytic activity">
    <reaction evidence="12">
        <text>hexadecanoate + ATP + CoA = hexadecanoyl-CoA + AMP + diphosphate</text>
        <dbReference type="Rhea" id="RHEA:30751"/>
        <dbReference type="ChEBI" id="CHEBI:7896"/>
        <dbReference type="ChEBI" id="CHEBI:30616"/>
        <dbReference type="ChEBI" id="CHEBI:33019"/>
        <dbReference type="ChEBI" id="CHEBI:57287"/>
        <dbReference type="ChEBI" id="CHEBI:57379"/>
        <dbReference type="ChEBI" id="CHEBI:456215"/>
    </reaction>
    <physiologicalReaction direction="left-to-right" evidence="12">
        <dbReference type="Rhea" id="RHEA:30752"/>
    </physiologicalReaction>
</comment>
<dbReference type="Gene3D" id="3.40.50.12780">
    <property type="entry name" value="N-terminal domain of ligase-like"/>
    <property type="match status" value="1"/>
</dbReference>
<dbReference type="PROSITE" id="PS00455">
    <property type="entry name" value="AMP_BINDING"/>
    <property type="match status" value="1"/>
</dbReference>